<feature type="region of interest" description="Disordered" evidence="1">
    <location>
        <begin position="233"/>
        <end position="307"/>
    </location>
</feature>
<feature type="compositionally biased region" description="Pro residues" evidence="1">
    <location>
        <begin position="237"/>
        <end position="250"/>
    </location>
</feature>
<proteinExistence type="predicted"/>
<sequence>MSQANAQITSKVLAAILSISASAPEDLEGLLFGRTREALSVIEGFLLTGRSWTLCSRGGRAVSRQAQQLVAEKQQVGQQLLGWCSLRAGFAGAEPTDRSPTFRERCMHTAVGSAMGTTPAIGCVVLRAARAEDPGALVTDSACFSGPSLAPLGFHVRSVGATNSGGGALSAPFLPVLGALQGAFAGLQSPLCAVTEAMEAAVKRALAELEPSRLDDPSAALHLEERRARELELCARTPPPSTAAPPPPPPAEERARSRTPPPAAARAAPDPARPVLPSEPERQTRPLSAVAILPTKTPAGRAARTPA</sequence>
<organism evidence="2">
    <name type="scientific">Alexandrium monilatum</name>
    <dbReference type="NCBI Taxonomy" id="311494"/>
    <lineage>
        <taxon>Eukaryota</taxon>
        <taxon>Sar</taxon>
        <taxon>Alveolata</taxon>
        <taxon>Dinophyceae</taxon>
        <taxon>Gonyaulacales</taxon>
        <taxon>Pyrocystaceae</taxon>
        <taxon>Alexandrium</taxon>
    </lineage>
</organism>
<accession>A0A7S4TB73</accession>
<reference evidence="2" key="1">
    <citation type="submission" date="2021-01" db="EMBL/GenBank/DDBJ databases">
        <authorList>
            <person name="Corre E."/>
            <person name="Pelletier E."/>
            <person name="Niang G."/>
            <person name="Scheremetjew M."/>
            <person name="Finn R."/>
            <person name="Kale V."/>
            <person name="Holt S."/>
            <person name="Cochrane G."/>
            <person name="Meng A."/>
            <person name="Brown T."/>
            <person name="Cohen L."/>
        </authorList>
    </citation>
    <scope>NUCLEOTIDE SEQUENCE</scope>
    <source>
        <strain evidence="2">CCMP3105</strain>
    </source>
</reference>
<name>A0A7S4TB73_9DINO</name>
<evidence type="ECO:0000256" key="1">
    <source>
        <dbReference type="SAM" id="MobiDB-lite"/>
    </source>
</evidence>
<evidence type="ECO:0000313" key="2">
    <source>
        <dbReference type="EMBL" id="CAE4671002.1"/>
    </source>
</evidence>
<gene>
    <name evidence="2" type="ORF">AMON00008_LOCUS65882</name>
</gene>
<dbReference type="EMBL" id="HBNR01091688">
    <property type="protein sequence ID" value="CAE4671002.1"/>
    <property type="molecule type" value="Transcribed_RNA"/>
</dbReference>
<dbReference type="AlphaFoldDB" id="A0A7S4TB73"/>
<protein>
    <submittedName>
        <fullName evidence="2">Uncharacterized protein</fullName>
    </submittedName>
</protein>